<name>A0A8H3PC22_9EURO</name>
<evidence type="ECO:0000313" key="2">
    <source>
        <dbReference type="EMBL" id="GFF50406.1"/>
    </source>
</evidence>
<protein>
    <submittedName>
        <fullName evidence="2">Uncharacterized protein</fullName>
    </submittedName>
</protein>
<dbReference type="AlphaFoldDB" id="A0A8H3PC22"/>
<organism evidence="2 3">
    <name type="scientific">Aspergillus udagawae</name>
    <dbReference type="NCBI Taxonomy" id="91492"/>
    <lineage>
        <taxon>Eukaryota</taxon>
        <taxon>Fungi</taxon>
        <taxon>Dikarya</taxon>
        <taxon>Ascomycota</taxon>
        <taxon>Pezizomycotina</taxon>
        <taxon>Eurotiomycetes</taxon>
        <taxon>Eurotiomycetidae</taxon>
        <taxon>Eurotiales</taxon>
        <taxon>Aspergillaceae</taxon>
        <taxon>Aspergillus</taxon>
        <taxon>Aspergillus subgen. Fumigati</taxon>
    </lineage>
</organism>
<gene>
    <name evidence="2" type="ORF">IFM46972_09040</name>
</gene>
<evidence type="ECO:0000313" key="3">
    <source>
        <dbReference type="Proteomes" id="UP000465221"/>
    </source>
</evidence>
<reference evidence="2 3" key="1">
    <citation type="submission" date="2020-01" db="EMBL/GenBank/DDBJ databases">
        <title>Draft genome sequence of Aspergillus udagawae IFM 46972.</title>
        <authorList>
            <person name="Takahashi H."/>
            <person name="Yaguchi T."/>
        </authorList>
    </citation>
    <scope>NUCLEOTIDE SEQUENCE [LARGE SCALE GENOMIC DNA]</scope>
    <source>
        <strain evidence="2 3">IFM 46972</strain>
    </source>
</reference>
<evidence type="ECO:0000256" key="1">
    <source>
        <dbReference type="SAM" id="MobiDB-lite"/>
    </source>
</evidence>
<dbReference type="Proteomes" id="UP000465221">
    <property type="component" value="Unassembled WGS sequence"/>
</dbReference>
<comment type="caution">
    <text evidence="2">The sequence shown here is derived from an EMBL/GenBank/DDBJ whole genome shotgun (WGS) entry which is preliminary data.</text>
</comment>
<proteinExistence type="predicted"/>
<dbReference type="EMBL" id="BLKC01000083">
    <property type="protein sequence ID" value="GFF50406.1"/>
    <property type="molecule type" value="Genomic_DNA"/>
</dbReference>
<sequence length="85" mass="9766">MEEDLIRDRQISSGTGKPMMVDERDCDVEELTTEDFVDGESIKTAYFTISLVRIARITFQAAGRISDYAKEILEYFTVNEFPIYA</sequence>
<accession>A0A8H3PC22</accession>
<feature type="region of interest" description="Disordered" evidence="1">
    <location>
        <begin position="1"/>
        <end position="20"/>
    </location>
</feature>
<feature type="compositionally biased region" description="Basic and acidic residues" evidence="1">
    <location>
        <begin position="1"/>
        <end position="10"/>
    </location>
</feature>